<protein>
    <submittedName>
        <fullName evidence="1">Uncharacterized protein</fullName>
    </submittedName>
</protein>
<dbReference type="AlphaFoldDB" id="A0A9D4RP25"/>
<comment type="caution">
    <text evidence="1">The sequence shown here is derived from an EMBL/GenBank/DDBJ whole genome shotgun (WGS) entry which is preliminary data.</text>
</comment>
<proteinExistence type="predicted"/>
<evidence type="ECO:0000313" key="2">
    <source>
        <dbReference type="Proteomes" id="UP000828390"/>
    </source>
</evidence>
<reference evidence="1" key="1">
    <citation type="journal article" date="2019" name="bioRxiv">
        <title>The Genome of the Zebra Mussel, Dreissena polymorpha: A Resource for Invasive Species Research.</title>
        <authorList>
            <person name="McCartney M.A."/>
            <person name="Auch B."/>
            <person name="Kono T."/>
            <person name="Mallez S."/>
            <person name="Zhang Y."/>
            <person name="Obille A."/>
            <person name="Becker A."/>
            <person name="Abrahante J.E."/>
            <person name="Garbe J."/>
            <person name="Badalamenti J.P."/>
            <person name="Herman A."/>
            <person name="Mangelson H."/>
            <person name="Liachko I."/>
            <person name="Sullivan S."/>
            <person name="Sone E.D."/>
            <person name="Koren S."/>
            <person name="Silverstein K.A.T."/>
            <person name="Beckman K.B."/>
            <person name="Gohl D.M."/>
        </authorList>
    </citation>
    <scope>NUCLEOTIDE SEQUENCE</scope>
    <source>
        <strain evidence="1">Duluth1</strain>
        <tissue evidence="1">Whole animal</tissue>
    </source>
</reference>
<evidence type="ECO:0000313" key="1">
    <source>
        <dbReference type="EMBL" id="KAH3876061.1"/>
    </source>
</evidence>
<keyword evidence="2" id="KW-1185">Reference proteome</keyword>
<name>A0A9D4RP25_DREPO</name>
<accession>A0A9D4RP25</accession>
<gene>
    <name evidence="1" type="ORF">DPMN_039341</name>
</gene>
<dbReference type="EMBL" id="JAIWYP010000002">
    <property type="protein sequence ID" value="KAH3876061.1"/>
    <property type="molecule type" value="Genomic_DNA"/>
</dbReference>
<dbReference type="Proteomes" id="UP000828390">
    <property type="component" value="Unassembled WGS sequence"/>
</dbReference>
<reference evidence="1" key="2">
    <citation type="submission" date="2020-11" db="EMBL/GenBank/DDBJ databases">
        <authorList>
            <person name="McCartney M.A."/>
            <person name="Auch B."/>
            <person name="Kono T."/>
            <person name="Mallez S."/>
            <person name="Becker A."/>
            <person name="Gohl D.M."/>
            <person name="Silverstein K.A.T."/>
            <person name="Koren S."/>
            <person name="Bechman K.B."/>
            <person name="Herman A."/>
            <person name="Abrahante J.E."/>
            <person name="Garbe J."/>
        </authorList>
    </citation>
    <scope>NUCLEOTIDE SEQUENCE</scope>
    <source>
        <strain evidence="1">Duluth1</strain>
        <tissue evidence="1">Whole animal</tissue>
    </source>
</reference>
<sequence length="80" mass="9304">MRREVLKFSHDIRASGHLGIIRSLQGFSRPFIGPAYPEMWRHTSMAVRLVHGEKNHAEQTRHLWRSQEVGFQCSESRSTS</sequence>
<organism evidence="1 2">
    <name type="scientific">Dreissena polymorpha</name>
    <name type="common">Zebra mussel</name>
    <name type="synonym">Mytilus polymorpha</name>
    <dbReference type="NCBI Taxonomy" id="45954"/>
    <lineage>
        <taxon>Eukaryota</taxon>
        <taxon>Metazoa</taxon>
        <taxon>Spiralia</taxon>
        <taxon>Lophotrochozoa</taxon>
        <taxon>Mollusca</taxon>
        <taxon>Bivalvia</taxon>
        <taxon>Autobranchia</taxon>
        <taxon>Heteroconchia</taxon>
        <taxon>Euheterodonta</taxon>
        <taxon>Imparidentia</taxon>
        <taxon>Neoheterodontei</taxon>
        <taxon>Myida</taxon>
        <taxon>Dreissenoidea</taxon>
        <taxon>Dreissenidae</taxon>
        <taxon>Dreissena</taxon>
    </lineage>
</organism>